<feature type="transmembrane region" description="Helical" evidence="1">
    <location>
        <begin position="75"/>
        <end position="96"/>
    </location>
</feature>
<dbReference type="InterPro" id="IPR003425">
    <property type="entry name" value="CCB3/YggT"/>
</dbReference>
<evidence type="ECO:0000313" key="3">
    <source>
        <dbReference type="Proteomes" id="UP000603352"/>
    </source>
</evidence>
<evidence type="ECO:0008006" key="4">
    <source>
        <dbReference type="Google" id="ProtNLM"/>
    </source>
</evidence>
<organism evidence="2 3">
    <name type="scientific">Tistrella bauzanensis</name>
    <dbReference type="NCBI Taxonomy" id="657419"/>
    <lineage>
        <taxon>Bacteria</taxon>
        <taxon>Pseudomonadati</taxon>
        <taxon>Pseudomonadota</taxon>
        <taxon>Alphaproteobacteria</taxon>
        <taxon>Geminicoccales</taxon>
        <taxon>Geminicoccaceae</taxon>
        <taxon>Tistrella</taxon>
    </lineage>
</organism>
<dbReference type="RefSeq" id="WP_188574092.1">
    <property type="nucleotide sequence ID" value="NZ_BMDZ01000001.1"/>
</dbReference>
<keyword evidence="1" id="KW-1133">Transmembrane helix</keyword>
<keyword evidence="1" id="KW-0472">Membrane</keyword>
<comment type="caution">
    <text evidence="2">The sequence shown here is derived from an EMBL/GenBank/DDBJ whole genome shotgun (WGS) entry which is preliminary data.</text>
</comment>
<reference evidence="3" key="1">
    <citation type="journal article" date="2019" name="Int. J. Syst. Evol. Microbiol.">
        <title>The Global Catalogue of Microorganisms (GCM) 10K type strain sequencing project: providing services to taxonomists for standard genome sequencing and annotation.</title>
        <authorList>
            <consortium name="The Broad Institute Genomics Platform"/>
            <consortium name="The Broad Institute Genome Sequencing Center for Infectious Disease"/>
            <person name="Wu L."/>
            <person name="Ma J."/>
        </authorList>
    </citation>
    <scope>NUCLEOTIDE SEQUENCE [LARGE SCALE GENOMIC DNA]</scope>
    <source>
        <strain evidence="3">CGMCC 1.10188</strain>
    </source>
</reference>
<evidence type="ECO:0000256" key="1">
    <source>
        <dbReference type="SAM" id="Phobius"/>
    </source>
</evidence>
<protein>
    <recommendedName>
        <fullName evidence="4">YggT family protein</fullName>
    </recommendedName>
</protein>
<feature type="transmembrane region" description="Helical" evidence="1">
    <location>
        <begin position="15"/>
        <end position="37"/>
    </location>
</feature>
<accession>A0ABQ1I9F4</accession>
<dbReference type="Proteomes" id="UP000603352">
    <property type="component" value="Unassembled WGS sequence"/>
</dbReference>
<evidence type="ECO:0000313" key="2">
    <source>
        <dbReference type="EMBL" id="GGB24402.1"/>
    </source>
</evidence>
<proteinExistence type="predicted"/>
<dbReference type="Pfam" id="PF02325">
    <property type="entry name" value="CCB3_YggT"/>
    <property type="match status" value="1"/>
</dbReference>
<keyword evidence="3" id="KW-1185">Reference proteome</keyword>
<dbReference type="EMBL" id="BMDZ01000001">
    <property type="protein sequence ID" value="GGB24402.1"/>
    <property type="molecule type" value="Genomic_DNA"/>
</dbReference>
<gene>
    <name evidence="2" type="ORF">GCM10011505_02120</name>
</gene>
<name>A0ABQ1I9F4_9PROT</name>
<sequence>MQFDPFFWNHWYFHIPNYILSLLVYTLIGRALLSAFVQPDNPNYIWRFFCRITDPVLKITNPLTPRFVVSGLRPIVAAGYLWILRLIFWLIMYNLGLAPRLADQMG</sequence>
<keyword evidence="1" id="KW-0812">Transmembrane</keyword>